<evidence type="ECO:0000256" key="3">
    <source>
        <dbReference type="ARBA" id="ARBA00023125"/>
    </source>
</evidence>
<dbReference type="STRING" id="33114.A0A2G2VQS0"/>
<dbReference type="GO" id="GO:0005634">
    <property type="term" value="C:nucleus"/>
    <property type="evidence" value="ECO:0007669"/>
    <property type="project" value="UniProtKB-SubCell"/>
</dbReference>
<name>A0A2G2VQS0_CAPBA</name>
<dbReference type="Gene3D" id="3.40.1810.10">
    <property type="entry name" value="Transcription factor, MADS-box"/>
    <property type="match status" value="1"/>
</dbReference>
<dbReference type="PROSITE" id="PS50066">
    <property type="entry name" value="MADS_BOX_2"/>
    <property type="match status" value="1"/>
</dbReference>
<dbReference type="EMBL" id="MLFT02000011">
    <property type="protein sequence ID" value="PHT35324.1"/>
    <property type="molecule type" value="Genomic_DNA"/>
</dbReference>
<keyword evidence="2" id="KW-0805">Transcription regulation</keyword>
<protein>
    <recommendedName>
        <fullName evidence="6">MADS-box domain-containing protein</fullName>
    </recommendedName>
</protein>
<accession>A0A2G2VQS0</accession>
<dbReference type="OrthoDB" id="1303839at2759"/>
<dbReference type="Proteomes" id="UP000224567">
    <property type="component" value="Unassembled WGS sequence"/>
</dbReference>
<keyword evidence="3" id="KW-0238">DNA-binding</keyword>
<feature type="domain" description="MADS-box" evidence="6">
    <location>
        <begin position="12"/>
        <end position="56"/>
    </location>
</feature>
<evidence type="ECO:0000256" key="1">
    <source>
        <dbReference type="ARBA" id="ARBA00004123"/>
    </source>
</evidence>
<organism evidence="7 8">
    <name type="scientific">Capsicum baccatum</name>
    <name type="common">Peruvian pepper</name>
    <dbReference type="NCBI Taxonomy" id="33114"/>
    <lineage>
        <taxon>Eukaryota</taxon>
        <taxon>Viridiplantae</taxon>
        <taxon>Streptophyta</taxon>
        <taxon>Embryophyta</taxon>
        <taxon>Tracheophyta</taxon>
        <taxon>Spermatophyta</taxon>
        <taxon>Magnoliopsida</taxon>
        <taxon>eudicotyledons</taxon>
        <taxon>Gunneridae</taxon>
        <taxon>Pentapetalae</taxon>
        <taxon>asterids</taxon>
        <taxon>lamiids</taxon>
        <taxon>Solanales</taxon>
        <taxon>Solanaceae</taxon>
        <taxon>Solanoideae</taxon>
        <taxon>Capsiceae</taxon>
        <taxon>Capsicum</taxon>
    </lineage>
</organism>
<sequence length="260" mass="29268">MINSTDRKPVIRKKISSKDCVRLFKKANEVATICGGEIDIVILSPNNNIIYSTENSSLTSVVDPSPIADGPNSISEPRQNVKGRGMVGMGLWGEGEDEVCWRVSKMSLVELVFPISTRQKLKVSDMKMLRWMCGLTRRDTVRNEIIREKKGVSSVEDKIRKVRLRWFGHGPTGTVDVEKEFPELRSVNLQCIIKCLLVSPVSEELVRVNSVCETYVYEEESILVVVAWGADLFRRVSRSGDACYISTEVLPYIVDKHQSS</sequence>
<evidence type="ECO:0000313" key="8">
    <source>
        <dbReference type="Proteomes" id="UP000224567"/>
    </source>
</evidence>
<comment type="subcellular location">
    <subcellularLocation>
        <location evidence="1">Nucleus</location>
    </subcellularLocation>
</comment>
<proteinExistence type="predicted"/>
<dbReference type="GO" id="GO:0003677">
    <property type="term" value="F:DNA binding"/>
    <property type="evidence" value="ECO:0007669"/>
    <property type="project" value="UniProtKB-KW"/>
</dbReference>
<evidence type="ECO:0000313" key="7">
    <source>
        <dbReference type="EMBL" id="PHT35324.1"/>
    </source>
</evidence>
<evidence type="ECO:0000256" key="5">
    <source>
        <dbReference type="ARBA" id="ARBA00023242"/>
    </source>
</evidence>
<dbReference type="InterPro" id="IPR002100">
    <property type="entry name" value="TF_MADSbox"/>
</dbReference>
<reference evidence="7 8" key="1">
    <citation type="journal article" date="2017" name="Genome Biol.">
        <title>New reference genome sequences of hot pepper reveal the massive evolution of plant disease-resistance genes by retroduplication.</title>
        <authorList>
            <person name="Kim S."/>
            <person name="Park J."/>
            <person name="Yeom S.I."/>
            <person name="Kim Y.M."/>
            <person name="Seo E."/>
            <person name="Kim K.T."/>
            <person name="Kim M.S."/>
            <person name="Lee J.M."/>
            <person name="Cheong K."/>
            <person name="Shin H.S."/>
            <person name="Kim S.B."/>
            <person name="Han K."/>
            <person name="Lee J."/>
            <person name="Park M."/>
            <person name="Lee H.A."/>
            <person name="Lee H.Y."/>
            <person name="Lee Y."/>
            <person name="Oh S."/>
            <person name="Lee J.H."/>
            <person name="Choi E."/>
            <person name="Choi E."/>
            <person name="Lee S.E."/>
            <person name="Jeon J."/>
            <person name="Kim H."/>
            <person name="Choi G."/>
            <person name="Song H."/>
            <person name="Lee J."/>
            <person name="Lee S.C."/>
            <person name="Kwon J.K."/>
            <person name="Lee H.Y."/>
            <person name="Koo N."/>
            <person name="Hong Y."/>
            <person name="Kim R.W."/>
            <person name="Kang W.H."/>
            <person name="Huh J.H."/>
            <person name="Kang B.C."/>
            <person name="Yang T.J."/>
            <person name="Lee Y.H."/>
            <person name="Bennetzen J.L."/>
            <person name="Choi D."/>
        </authorList>
    </citation>
    <scope>NUCLEOTIDE SEQUENCE [LARGE SCALE GENOMIC DNA]</scope>
    <source>
        <strain evidence="8">cv. PBC81</strain>
    </source>
</reference>
<evidence type="ECO:0000256" key="4">
    <source>
        <dbReference type="ARBA" id="ARBA00023163"/>
    </source>
</evidence>
<comment type="caution">
    <text evidence="7">The sequence shown here is derived from an EMBL/GenBank/DDBJ whole genome shotgun (WGS) entry which is preliminary data.</text>
</comment>
<keyword evidence="5" id="KW-0539">Nucleus</keyword>
<keyword evidence="4" id="KW-0804">Transcription</keyword>
<dbReference type="AlphaFoldDB" id="A0A2G2VQS0"/>
<evidence type="ECO:0000259" key="6">
    <source>
        <dbReference type="PROSITE" id="PS50066"/>
    </source>
</evidence>
<keyword evidence="8" id="KW-1185">Reference proteome</keyword>
<dbReference type="InterPro" id="IPR036879">
    <property type="entry name" value="TF_MADSbox_sf"/>
</dbReference>
<gene>
    <name evidence="7" type="ORF">CQW23_27124</name>
</gene>
<dbReference type="GO" id="GO:0046983">
    <property type="term" value="F:protein dimerization activity"/>
    <property type="evidence" value="ECO:0007669"/>
    <property type="project" value="InterPro"/>
</dbReference>
<evidence type="ECO:0000256" key="2">
    <source>
        <dbReference type="ARBA" id="ARBA00023015"/>
    </source>
</evidence>
<reference evidence="8" key="2">
    <citation type="journal article" date="2017" name="J. Anim. Genet.">
        <title>Multiple reference genome sequences of hot pepper reveal the massive evolution of plant disease resistance genes by retroduplication.</title>
        <authorList>
            <person name="Kim S."/>
            <person name="Park J."/>
            <person name="Yeom S.-I."/>
            <person name="Kim Y.-M."/>
            <person name="Seo E."/>
            <person name="Kim K.-T."/>
            <person name="Kim M.-S."/>
            <person name="Lee J.M."/>
            <person name="Cheong K."/>
            <person name="Shin H.-S."/>
            <person name="Kim S.-B."/>
            <person name="Han K."/>
            <person name="Lee J."/>
            <person name="Park M."/>
            <person name="Lee H.-A."/>
            <person name="Lee H.-Y."/>
            <person name="Lee Y."/>
            <person name="Oh S."/>
            <person name="Lee J.H."/>
            <person name="Choi E."/>
            <person name="Choi E."/>
            <person name="Lee S.E."/>
            <person name="Jeon J."/>
            <person name="Kim H."/>
            <person name="Choi G."/>
            <person name="Song H."/>
            <person name="Lee J."/>
            <person name="Lee S.-C."/>
            <person name="Kwon J.-K."/>
            <person name="Lee H.-Y."/>
            <person name="Koo N."/>
            <person name="Hong Y."/>
            <person name="Kim R.W."/>
            <person name="Kang W.-H."/>
            <person name="Huh J.H."/>
            <person name="Kang B.-C."/>
            <person name="Yang T.-J."/>
            <person name="Lee Y.-H."/>
            <person name="Bennetzen J.L."/>
            <person name="Choi D."/>
        </authorList>
    </citation>
    <scope>NUCLEOTIDE SEQUENCE [LARGE SCALE GENOMIC DNA]</scope>
    <source>
        <strain evidence="8">cv. PBC81</strain>
    </source>
</reference>
<dbReference type="SUPFAM" id="SSF55455">
    <property type="entry name" value="SRF-like"/>
    <property type="match status" value="1"/>
</dbReference>